<feature type="region of interest" description="Disordered" evidence="1">
    <location>
        <begin position="153"/>
        <end position="174"/>
    </location>
</feature>
<reference evidence="3 4" key="1">
    <citation type="submission" date="2019-03" db="EMBL/GenBank/DDBJ databases">
        <authorList>
            <person name="Gaulin E."/>
            <person name="Dumas B."/>
        </authorList>
    </citation>
    <scope>NUCLEOTIDE SEQUENCE [LARGE SCALE GENOMIC DNA]</scope>
    <source>
        <strain evidence="3">CBS 568.67</strain>
    </source>
</reference>
<keyword evidence="4" id="KW-1185">Reference proteome</keyword>
<reference evidence="2" key="2">
    <citation type="submission" date="2019-06" db="EMBL/GenBank/DDBJ databases">
        <title>Genomics analysis of Aphanomyces spp. identifies a new class of oomycete effector associated with host adaptation.</title>
        <authorList>
            <person name="Gaulin E."/>
        </authorList>
    </citation>
    <scope>NUCLEOTIDE SEQUENCE</scope>
    <source>
        <strain evidence="2">CBS 578.67</strain>
    </source>
</reference>
<evidence type="ECO:0000256" key="1">
    <source>
        <dbReference type="SAM" id="MobiDB-lite"/>
    </source>
</evidence>
<proteinExistence type="predicted"/>
<name>A0A485KAF0_9STRA</name>
<dbReference type="EMBL" id="CAADRA010000119">
    <property type="protein sequence ID" value="VFT78694.1"/>
    <property type="molecule type" value="Genomic_DNA"/>
</dbReference>
<evidence type="ECO:0000313" key="2">
    <source>
        <dbReference type="EMBL" id="KAF0718801.1"/>
    </source>
</evidence>
<dbReference type="Proteomes" id="UP000332933">
    <property type="component" value="Unassembled WGS sequence"/>
</dbReference>
<gene>
    <name evidence="3" type="primary">Aste57867_1478</name>
    <name evidence="2" type="ORF">As57867_001477</name>
    <name evidence="3" type="ORF">ASTE57867_1478</name>
</gene>
<accession>A0A485KAF0</accession>
<organism evidence="3 4">
    <name type="scientific">Aphanomyces stellatus</name>
    <dbReference type="NCBI Taxonomy" id="120398"/>
    <lineage>
        <taxon>Eukaryota</taxon>
        <taxon>Sar</taxon>
        <taxon>Stramenopiles</taxon>
        <taxon>Oomycota</taxon>
        <taxon>Saprolegniomycetes</taxon>
        <taxon>Saprolegniales</taxon>
        <taxon>Verrucalvaceae</taxon>
        <taxon>Aphanomyces</taxon>
    </lineage>
</organism>
<dbReference type="EMBL" id="VJMH01000119">
    <property type="protein sequence ID" value="KAF0718801.1"/>
    <property type="molecule type" value="Genomic_DNA"/>
</dbReference>
<evidence type="ECO:0000313" key="4">
    <source>
        <dbReference type="Proteomes" id="UP000332933"/>
    </source>
</evidence>
<dbReference type="AlphaFoldDB" id="A0A485KAF0"/>
<evidence type="ECO:0000313" key="3">
    <source>
        <dbReference type="EMBL" id="VFT78694.1"/>
    </source>
</evidence>
<feature type="region of interest" description="Disordered" evidence="1">
    <location>
        <begin position="120"/>
        <end position="139"/>
    </location>
</feature>
<protein>
    <submittedName>
        <fullName evidence="3">Aste57867_1478 protein</fullName>
    </submittedName>
</protein>
<feature type="compositionally biased region" description="Low complexity" evidence="1">
    <location>
        <begin position="123"/>
        <end position="138"/>
    </location>
</feature>
<sequence>MHTLCEFHRTKACAHQKKLDAKRRTEKLKLLESKKSMQHHHHGMKTTMTTPSDMHMWKEDENRMPMHDTKYKPMWDAPAHDAALYGSVSSVGQQYGNTTPREMYDLPHTNTYDDRYKFPMRQTTTPNNTNASSSSPLNHILQRKDDPFRHHFGGGGREASFPAPSYPSPTSYATSAYVDSTTTSHYDKQQRLTVPQHMTTGTEFDSRYNDYYDDVAPYNRAAATSFGQYPPQPVYHQ</sequence>
<dbReference type="OrthoDB" id="72870at2759"/>